<dbReference type="InterPro" id="IPR004424">
    <property type="entry name" value="IspE"/>
</dbReference>
<comment type="function">
    <text evidence="9">Catalyzes the phosphorylation of the position 2 hydroxy group of 4-diphosphocytidyl-2C-methyl-D-erythritol.</text>
</comment>
<dbReference type="SUPFAM" id="SSF54211">
    <property type="entry name" value="Ribosomal protein S5 domain 2-like"/>
    <property type="match status" value="1"/>
</dbReference>
<dbReference type="Pfam" id="PF08544">
    <property type="entry name" value="GHMP_kinases_C"/>
    <property type="match status" value="1"/>
</dbReference>
<feature type="active site" evidence="9">
    <location>
        <position position="27"/>
    </location>
</feature>
<dbReference type="HAMAP" id="MF_00061">
    <property type="entry name" value="IspE"/>
    <property type="match status" value="1"/>
</dbReference>
<dbReference type="GO" id="GO:0016301">
    <property type="term" value="F:kinase activity"/>
    <property type="evidence" value="ECO:0007669"/>
    <property type="project" value="UniProtKB-KW"/>
</dbReference>
<evidence type="ECO:0000313" key="12">
    <source>
        <dbReference type="EMBL" id="GAA2039150.1"/>
    </source>
</evidence>
<comment type="similarity">
    <text evidence="1 9">Belongs to the GHMP kinase family. IspE subfamily.</text>
</comment>
<reference evidence="12 13" key="1">
    <citation type="journal article" date="2019" name="Int. J. Syst. Evol. Microbiol.">
        <title>The Global Catalogue of Microorganisms (GCM) 10K type strain sequencing project: providing services to taxonomists for standard genome sequencing and annotation.</title>
        <authorList>
            <consortium name="The Broad Institute Genomics Platform"/>
            <consortium name="The Broad Institute Genome Sequencing Center for Infectious Disease"/>
            <person name="Wu L."/>
            <person name="Ma J."/>
        </authorList>
    </citation>
    <scope>NUCLEOTIDE SEQUENCE [LARGE SCALE GENOMIC DNA]</scope>
    <source>
        <strain evidence="12 13">JCM 16014</strain>
    </source>
</reference>
<dbReference type="InterPro" id="IPR020568">
    <property type="entry name" value="Ribosomal_Su5_D2-typ_SF"/>
</dbReference>
<evidence type="ECO:0000256" key="1">
    <source>
        <dbReference type="ARBA" id="ARBA00009684"/>
    </source>
</evidence>
<feature type="domain" description="GHMP kinase C-terminal" evidence="11">
    <location>
        <begin position="223"/>
        <end position="297"/>
    </location>
</feature>
<dbReference type="SUPFAM" id="SSF55060">
    <property type="entry name" value="GHMP Kinase, C-terminal domain"/>
    <property type="match status" value="1"/>
</dbReference>
<dbReference type="InterPro" id="IPR013750">
    <property type="entry name" value="GHMP_kinase_C_dom"/>
</dbReference>
<protein>
    <recommendedName>
        <fullName evidence="3 9">4-diphosphocytidyl-2-C-methyl-D-erythritol kinase</fullName>
        <shortName evidence="9">CMK</shortName>
        <ecNumber evidence="2 9">2.7.1.148</ecNumber>
    </recommendedName>
    <alternativeName>
        <fullName evidence="8 9">4-(cytidine-5'-diphospho)-2-C-methyl-D-erythritol kinase</fullName>
    </alternativeName>
</protein>
<keyword evidence="4 9" id="KW-0808">Transferase</keyword>
<evidence type="ECO:0000256" key="9">
    <source>
        <dbReference type="HAMAP-Rule" id="MF_00061"/>
    </source>
</evidence>
<dbReference type="InterPro" id="IPR014721">
    <property type="entry name" value="Ribsml_uS5_D2-typ_fold_subgr"/>
</dbReference>
<evidence type="ECO:0000259" key="11">
    <source>
        <dbReference type="Pfam" id="PF08544"/>
    </source>
</evidence>
<feature type="active site" evidence="9">
    <location>
        <position position="154"/>
    </location>
</feature>
<evidence type="ECO:0000256" key="8">
    <source>
        <dbReference type="ARBA" id="ARBA00032554"/>
    </source>
</evidence>
<dbReference type="Gene3D" id="3.30.70.890">
    <property type="entry name" value="GHMP kinase, C-terminal domain"/>
    <property type="match status" value="1"/>
</dbReference>
<comment type="caution">
    <text evidence="12">The sequence shown here is derived from an EMBL/GenBank/DDBJ whole genome shotgun (WGS) entry which is preliminary data.</text>
</comment>
<dbReference type="Gene3D" id="3.30.230.10">
    <property type="match status" value="1"/>
</dbReference>
<dbReference type="PANTHER" id="PTHR43527">
    <property type="entry name" value="4-DIPHOSPHOCYTIDYL-2-C-METHYL-D-ERYTHRITOL KINASE, CHLOROPLASTIC"/>
    <property type="match status" value="1"/>
</dbReference>
<evidence type="ECO:0000256" key="6">
    <source>
        <dbReference type="ARBA" id="ARBA00022777"/>
    </source>
</evidence>
<evidence type="ECO:0000259" key="10">
    <source>
        <dbReference type="Pfam" id="PF00288"/>
    </source>
</evidence>
<evidence type="ECO:0000256" key="3">
    <source>
        <dbReference type="ARBA" id="ARBA00017473"/>
    </source>
</evidence>
<feature type="binding site" evidence="9">
    <location>
        <begin position="112"/>
        <end position="122"/>
    </location>
    <ligand>
        <name>ATP</name>
        <dbReference type="ChEBI" id="CHEBI:30616"/>
    </ligand>
</feature>
<dbReference type="EC" id="2.7.1.148" evidence="2 9"/>
<dbReference type="EMBL" id="BAAAQN010000027">
    <property type="protein sequence ID" value="GAA2039150.1"/>
    <property type="molecule type" value="Genomic_DNA"/>
</dbReference>
<evidence type="ECO:0000313" key="13">
    <source>
        <dbReference type="Proteomes" id="UP001500751"/>
    </source>
</evidence>
<dbReference type="NCBIfam" id="TIGR00154">
    <property type="entry name" value="ispE"/>
    <property type="match status" value="1"/>
</dbReference>
<dbReference type="InterPro" id="IPR006204">
    <property type="entry name" value="GHMP_kinase_N_dom"/>
</dbReference>
<dbReference type="InterPro" id="IPR036554">
    <property type="entry name" value="GHMP_kinase_C_sf"/>
</dbReference>
<dbReference type="Pfam" id="PF00288">
    <property type="entry name" value="GHMP_kinases_N"/>
    <property type="match status" value="1"/>
</dbReference>
<dbReference type="Proteomes" id="UP001500751">
    <property type="component" value="Unassembled WGS sequence"/>
</dbReference>
<keyword evidence="7 9" id="KW-0067">ATP-binding</keyword>
<keyword evidence="6 9" id="KW-0418">Kinase</keyword>
<dbReference type="PIRSF" id="PIRSF010376">
    <property type="entry name" value="IspE"/>
    <property type="match status" value="1"/>
</dbReference>
<evidence type="ECO:0000256" key="2">
    <source>
        <dbReference type="ARBA" id="ARBA00012052"/>
    </source>
</evidence>
<comment type="catalytic activity">
    <reaction evidence="9">
        <text>4-CDP-2-C-methyl-D-erythritol + ATP = 4-CDP-2-C-methyl-D-erythritol 2-phosphate + ADP + H(+)</text>
        <dbReference type="Rhea" id="RHEA:18437"/>
        <dbReference type="ChEBI" id="CHEBI:15378"/>
        <dbReference type="ChEBI" id="CHEBI:30616"/>
        <dbReference type="ChEBI" id="CHEBI:57823"/>
        <dbReference type="ChEBI" id="CHEBI:57919"/>
        <dbReference type="ChEBI" id="CHEBI:456216"/>
        <dbReference type="EC" id="2.7.1.148"/>
    </reaction>
</comment>
<evidence type="ECO:0000256" key="7">
    <source>
        <dbReference type="ARBA" id="ARBA00022840"/>
    </source>
</evidence>
<sequence>MTAAALTPEDEPRPRLTESVTVRVPAKVNLALSVGPPRPDGYHDLATVFHAVGLFDEVCAAESETLTLTCEGEGAAEVPLDATNLAWRAAVLLAETTGRHPAVRLHLAKGIPVAGGMAGGSADAAGALVACDALWGTGLSRDELHSLAARLGSDVPFALYGGTAMGTGRGDQIAPVLARGEFHWVFAFAHEGLSTPAVFRELDRLREAAGEEAPAPGVDDELLRALRAGDPALLGAALRNDLTRPATSLRPDLRATLQAGREAGAIGTLLSGSGPTCAFLAADATGAAAVAEALAAAPSVRAVRRALGPAPGAHVL</sequence>
<proteinExistence type="inferred from homology"/>
<organism evidence="12 13">
    <name type="scientific">Catenulispora yoronensis</name>
    <dbReference type="NCBI Taxonomy" id="450799"/>
    <lineage>
        <taxon>Bacteria</taxon>
        <taxon>Bacillati</taxon>
        <taxon>Actinomycetota</taxon>
        <taxon>Actinomycetes</taxon>
        <taxon>Catenulisporales</taxon>
        <taxon>Catenulisporaceae</taxon>
        <taxon>Catenulispora</taxon>
    </lineage>
</organism>
<dbReference type="NCBIfam" id="NF002870">
    <property type="entry name" value="PRK03188.1"/>
    <property type="match status" value="1"/>
</dbReference>
<comment type="pathway">
    <text evidence="9">Isoprenoid biosynthesis; isopentenyl diphosphate biosynthesis via DXP pathway; isopentenyl diphosphate from 1-deoxy-D-xylulose 5-phosphate: step 3/6.</text>
</comment>
<dbReference type="PANTHER" id="PTHR43527:SF2">
    <property type="entry name" value="4-DIPHOSPHOCYTIDYL-2-C-METHYL-D-ERYTHRITOL KINASE, CHLOROPLASTIC"/>
    <property type="match status" value="1"/>
</dbReference>
<evidence type="ECO:0000256" key="4">
    <source>
        <dbReference type="ARBA" id="ARBA00022679"/>
    </source>
</evidence>
<dbReference type="RefSeq" id="WP_344667722.1">
    <property type="nucleotide sequence ID" value="NZ_BAAAQN010000027.1"/>
</dbReference>
<name>A0ABN2UKL3_9ACTN</name>
<feature type="domain" description="GHMP kinase N-terminal" evidence="10">
    <location>
        <begin position="84"/>
        <end position="162"/>
    </location>
</feature>
<keyword evidence="5 9" id="KW-0547">Nucleotide-binding</keyword>
<gene>
    <name evidence="9" type="primary">ispE</name>
    <name evidence="12" type="ORF">GCM10009839_46240</name>
</gene>
<keyword evidence="13" id="KW-1185">Reference proteome</keyword>
<keyword evidence="9" id="KW-0414">Isoprene biosynthesis</keyword>
<evidence type="ECO:0000256" key="5">
    <source>
        <dbReference type="ARBA" id="ARBA00022741"/>
    </source>
</evidence>
<accession>A0ABN2UKL3</accession>